<dbReference type="KEGG" id="asr:WL1483_3127"/>
<dbReference type="EMBL" id="CP013067">
    <property type="protein sequence ID" value="ALP42546.1"/>
    <property type="molecule type" value="Genomic_DNA"/>
</dbReference>
<organism evidence="1 2">
    <name type="scientific">Aeromonas schubertii</name>
    <dbReference type="NCBI Taxonomy" id="652"/>
    <lineage>
        <taxon>Bacteria</taxon>
        <taxon>Pseudomonadati</taxon>
        <taxon>Pseudomonadota</taxon>
        <taxon>Gammaproteobacteria</taxon>
        <taxon>Aeromonadales</taxon>
        <taxon>Aeromonadaceae</taxon>
        <taxon>Aeromonas</taxon>
    </lineage>
</organism>
<gene>
    <name evidence="1" type="ORF">WL1483_3127</name>
</gene>
<reference evidence="2" key="1">
    <citation type="submission" date="2015-10" db="EMBL/GenBank/DDBJ databases">
        <title>Complete Genome Sequence of Aeromonas schubertii strain WL1483.</title>
        <authorList>
            <person name="Liu L."/>
        </authorList>
    </citation>
    <scope>NUCLEOTIDE SEQUENCE [LARGE SCALE GENOMIC DNA]</scope>
    <source>
        <strain evidence="2">WL1483</strain>
    </source>
</reference>
<accession>A0A0S2SLK4</accession>
<evidence type="ECO:0000313" key="2">
    <source>
        <dbReference type="Proteomes" id="UP000058114"/>
    </source>
</evidence>
<dbReference type="AlphaFoldDB" id="A0A0S2SLK4"/>
<proteinExistence type="predicted"/>
<protein>
    <submittedName>
        <fullName evidence="1">Uncharacterized protein</fullName>
    </submittedName>
</protein>
<sequence>MVVWQMPCESRTLPGTQFEDKKTISFEMVFLHLQF</sequence>
<evidence type="ECO:0000313" key="1">
    <source>
        <dbReference type="EMBL" id="ALP42546.1"/>
    </source>
</evidence>
<name>A0A0S2SLK4_9GAMM</name>
<dbReference type="Proteomes" id="UP000058114">
    <property type="component" value="Chromosome"/>
</dbReference>
<reference evidence="1 2" key="2">
    <citation type="journal article" date="2016" name="Genome Announc.">
        <title>Complete Genome Sequence of the Highly Virulent Aeromonas schubertii Strain WL1483, Isolated from Diseased Snakehead Fish (Channa argus) in China.</title>
        <authorList>
            <person name="Liu L."/>
            <person name="Li N."/>
            <person name="Zhang D."/>
            <person name="Fu X."/>
            <person name="Shi C."/>
            <person name="Lin Q."/>
            <person name="Hao G."/>
        </authorList>
    </citation>
    <scope>NUCLEOTIDE SEQUENCE [LARGE SCALE GENOMIC DNA]</scope>
    <source>
        <strain evidence="1 2">WL1483</strain>
    </source>
</reference>